<dbReference type="SUPFAM" id="SSF55781">
    <property type="entry name" value="GAF domain-like"/>
    <property type="match status" value="1"/>
</dbReference>
<evidence type="ECO:0000256" key="1">
    <source>
        <dbReference type="ARBA" id="ARBA00022491"/>
    </source>
</evidence>
<dbReference type="InterPro" id="IPR036390">
    <property type="entry name" value="WH_DNA-bd_sf"/>
</dbReference>
<dbReference type="PANTHER" id="PTHR34824:SF1">
    <property type="entry name" value="HEAT-INDUCIBLE TRANSCRIPTION REPRESSOR HRCA"/>
    <property type="match status" value="1"/>
</dbReference>
<proteinExistence type="inferred from homology"/>
<dbReference type="Proteomes" id="UP001197378">
    <property type="component" value="Unassembled WGS sequence"/>
</dbReference>
<dbReference type="InterPro" id="IPR021153">
    <property type="entry name" value="HrcA_C"/>
</dbReference>
<evidence type="ECO:0000256" key="2">
    <source>
        <dbReference type="ARBA" id="ARBA00023015"/>
    </source>
</evidence>
<evidence type="ECO:0000256" key="3">
    <source>
        <dbReference type="ARBA" id="ARBA00023016"/>
    </source>
</evidence>
<feature type="domain" description="Heat-inducible transcription repressor HrcA C-terminal" evidence="6">
    <location>
        <begin position="103"/>
        <end position="322"/>
    </location>
</feature>
<dbReference type="Gene3D" id="3.30.390.60">
    <property type="entry name" value="Heat-inducible transcription repressor hrca homolog, domain 3"/>
    <property type="match status" value="1"/>
</dbReference>
<dbReference type="SUPFAM" id="SSF46785">
    <property type="entry name" value="Winged helix' DNA-binding domain"/>
    <property type="match status" value="1"/>
</dbReference>
<dbReference type="Gene3D" id="3.30.450.40">
    <property type="match status" value="1"/>
</dbReference>
<dbReference type="GO" id="GO:0003677">
    <property type="term" value="F:DNA binding"/>
    <property type="evidence" value="ECO:0007669"/>
    <property type="project" value="InterPro"/>
</dbReference>
<dbReference type="InterPro" id="IPR029016">
    <property type="entry name" value="GAF-like_dom_sf"/>
</dbReference>
<keyword evidence="3 5" id="KW-0346">Stress response</keyword>
<dbReference type="NCBIfam" id="TIGR00331">
    <property type="entry name" value="hrcA"/>
    <property type="match status" value="1"/>
</dbReference>
<accession>A0AAE3CJ99</accession>
<dbReference type="InterPro" id="IPR036388">
    <property type="entry name" value="WH-like_DNA-bd_sf"/>
</dbReference>
<keyword evidence="2 5" id="KW-0805">Transcription regulation</keyword>
<evidence type="ECO:0000259" key="6">
    <source>
        <dbReference type="Pfam" id="PF01628"/>
    </source>
</evidence>
<dbReference type="PIRSF" id="PIRSF005485">
    <property type="entry name" value="HrcA"/>
    <property type="match status" value="1"/>
</dbReference>
<dbReference type="Gene3D" id="1.10.10.10">
    <property type="entry name" value="Winged helix-like DNA-binding domain superfamily/Winged helix DNA-binding domain"/>
    <property type="match status" value="1"/>
</dbReference>
<comment type="caution">
    <text evidence="7">The sequence shown here is derived from an EMBL/GenBank/DDBJ whole genome shotgun (WGS) entry which is preliminary data.</text>
</comment>
<dbReference type="AlphaFoldDB" id="A0AAE3CJ99"/>
<keyword evidence="1 5" id="KW-0678">Repressor</keyword>
<evidence type="ECO:0000256" key="5">
    <source>
        <dbReference type="HAMAP-Rule" id="MF_00081"/>
    </source>
</evidence>
<comment type="similarity">
    <text evidence="5">Belongs to the HrcA family.</text>
</comment>
<evidence type="ECO:0000256" key="4">
    <source>
        <dbReference type="ARBA" id="ARBA00023163"/>
    </source>
</evidence>
<dbReference type="GO" id="GO:0045892">
    <property type="term" value="P:negative regulation of DNA-templated transcription"/>
    <property type="evidence" value="ECO:0007669"/>
    <property type="project" value="UniProtKB-UniRule"/>
</dbReference>
<dbReference type="InterPro" id="IPR023120">
    <property type="entry name" value="WHTH_transcript_rep_HrcA_IDD"/>
</dbReference>
<dbReference type="RefSeq" id="WP_215873372.1">
    <property type="nucleotide sequence ID" value="NZ_JAAXYO010000044.1"/>
</dbReference>
<organism evidence="7 8">
    <name type="scientific">Igneacidithiobacillus copahuensis</name>
    <dbReference type="NCBI Taxonomy" id="2724909"/>
    <lineage>
        <taxon>Bacteria</taxon>
        <taxon>Pseudomonadati</taxon>
        <taxon>Pseudomonadota</taxon>
        <taxon>Acidithiobacillia</taxon>
        <taxon>Acidithiobacillales</taxon>
        <taxon>Acidithiobacillaceae</taxon>
        <taxon>Igneacidithiobacillus</taxon>
    </lineage>
</organism>
<dbReference type="EMBL" id="JAAXYO010000044">
    <property type="protein sequence ID" value="MBU2787519.1"/>
    <property type="molecule type" value="Genomic_DNA"/>
</dbReference>
<dbReference type="InterPro" id="IPR002571">
    <property type="entry name" value="HrcA"/>
</dbReference>
<keyword evidence="4 5" id="KW-0804">Transcription</keyword>
<evidence type="ECO:0000313" key="8">
    <source>
        <dbReference type="Proteomes" id="UP001197378"/>
    </source>
</evidence>
<sequence length="344" mass="37901">MDARARHLLKSLIEQHISSGQPVGSRQLARDAGLAISPATVRNVIADLEEEGYVISPHTSAGRVPTSSGYRFFVDSLIHVSPFSGAAKRVLLQRIGARVPDAEEVLHAATEALSEMTRMVGFIRVPRRATQTLRHVDFISLREREVLAIFVTDKGEVENRLVRLNESLSAAALTQAANRFNASYGGRPLQEVISLLDDDLRQSRAEMDQILRNAMELGKEMLAADQERMLIEGELQLLDLPDFAGSERLRELLSVVRQKRELVMLLDRSVRGSDVRLFIGGESGLAPLSEFTLISAPYHIDGDPVGVIGVLGPMRMPYQEIIPLVDGAARLLGQALSHSERFPS</sequence>
<evidence type="ECO:0000313" key="7">
    <source>
        <dbReference type="EMBL" id="MBU2787519.1"/>
    </source>
</evidence>
<protein>
    <recommendedName>
        <fullName evidence="5">Heat-inducible transcription repressor HrcA</fullName>
    </recommendedName>
</protein>
<reference evidence="7" key="1">
    <citation type="journal article" date="2021" name="ISME J.">
        <title>Genomic evolution of the class Acidithiobacillia: deep-branching Proteobacteria living in extreme acidic conditions.</title>
        <authorList>
            <person name="Moya-Beltran A."/>
            <person name="Beard S."/>
            <person name="Rojas-Villalobos C."/>
            <person name="Issotta F."/>
            <person name="Gallardo Y."/>
            <person name="Ulloa R."/>
            <person name="Giaveno A."/>
            <person name="Degli Esposti M."/>
            <person name="Johnson D.B."/>
            <person name="Quatrini R."/>
        </authorList>
    </citation>
    <scope>NUCLEOTIDE SEQUENCE</scope>
    <source>
        <strain evidence="7">VAN18-1</strain>
    </source>
</reference>
<gene>
    <name evidence="5 7" type="primary">hrcA</name>
    <name evidence="7" type="ORF">HFQ13_04715</name>
</gene>
<comment type="function">
    <text evidence="5">Negative regulator of class I heat shock genes (grpE-dnaK-dnaJ and groELS operons). Prevents heat-shock induction of these operons.</text>
</comment>
<keyword evidence="8" id="KW-1185">Reference proteome</keyword>
<dbReference type="HAMAP" id="MF_00081">
    <property type="entry name" value="HrcA"/>
    <property type="match status" value="1"/>
</dbReference>
<dbReference type="Pfam" id="PF01628">
    <property type="entry name" value="HrcA"/>
    <property type="match status" value="1"/>
</dbReference>
<dbReference type="PANTHER" id="PTHR34824">
    <property type="entry name" value="HEAT-INDUCIBLE TRANSCRIPTION REPRESSOR HRCA"/>
    <property type="match status" value="1"/>
</dbReference>
<name>A0AAE3CJ99_9PROT</name>